<feature type="compositionally biased region" description="Basic and acidic residues" evidence="1">
    <location>
        <begin position="155"/>
        <end position="164"/>
    </location>
</feature>
<protein>
    <submittedName>
        <fullName evidence="2">Uncharacterized protein</fullName>
    </submittedName>
</protein>
<sequence>MTVSRQGKAMDSALSHISKGTPATQEVKRYNAEASCAEFTRVVINTVIRTVPSGGADLMNDKLQQVANQTKRISKKKDNSESSEKNVTPHKIVSVVQSKTIKKVPYNLGNGTKHKNTNKVNTSTLIHKKSTHIPKRTFERNVISKSESENENTEDTSKNGDIKSSDISSSCESIPSKLAKMSEDFLPVPSVTLETDESDSSSVKRISSGEIEETNLHKDELMAVGVNNEMQETIPSRLMEYESPLEHIKRQEIGLGGIQKYILIYYY</sequence>
<organism evidence="2 3">
    <name type="scientific">Diploptera punctata</name>
    <name type="common">Pacific beetle cockroach</name>
    <dbReference type="NCBI Taxonomy" id="6984"/>
    <lineage>
        <taxon>Eukaryota</taxon>
        <taxon>Metazoa</taxon>
        <taxon>Ecdysozoa</taxon>
        <taxon>Arthropoda</taxon>
        <taxon>Hexapoda</taxon>
        <taxon>Insecta</taxon>
        <taxon>Pterygota</taxon>
        <taxon>Neoptera</taxon>
        <taxon>Polyneoptera</taxon>
        <taxon>Dictyoptera</taxon>
        <taxon>Blattodea</taxon>
        <taxon>Blaberoidea</taxon>
        <taxon>Blaberidae</taxon>
        <taxon>Diplopterinae</taxon>
        <taxon>Diploptera</taxon>
    </lineage>
</organism>
<reference evidence="2" key="2">
    <citation type="submission" date="2023-05" db="EMBL/GenBank/DDBJ databases">
        <authorList>
            <person name="Fouks B."/>
        </authorList>
    </citation>
    <scope>NUCLEOTIDE SEQUENCE</scope>
    <source>
        <strain evidence="2">Stay&amp;Tobe</strain>
        <tissue evidence="2">Testes</tissue>
    </source>
</reference>
<feature type="region of interest" description="Disordered" evidence="1">
    <location>
        <begin position="68"/>
        <end position="88"/>
    </location>
</feature>
<comment type="caution">
    <text evidence="2">The sequence shown here is derived from an EMBL/GenBank/DDBJ whole genome shotgun (WGS) entry which is preliminary data.</text>
</comment>
<reference evidence="2" key="1">
    <citation type="journal article" date="2023" name="IScience">
        <title>Live-bearing cockroach genome reveals convergent evolutionary mechanisms linked to viviparity in insects and beyond.</title>
        <authorList>
            <person name="Fouks B."/>
            <person name="Harrison M.C."/>
            <person name="Mikhailova A.A."/>
            <person name="Marchal E."/>
            <person name="English S."/>
            <person name="Carruthers M."/>
            <person name="Jennings E.C."/>
            <person name="Chiamaka E.L."/>
            <person name="Frigard R.A."/>
            <person name="Pippel M."/>
            <person name="Attardo G.M."/>
            <person name="Benoit J.B."/>
            <person name="Bornberg-Bauer E."/>
            <person name="Tobe S.S."/>
        </authorList>
    </citation>
    <scope>NUCLEOTIDE SEQUENCE</scope>
    <source>
        <strain evidence="2">Stay&amp;Tobe</strain>
    </source>
</reference>
<keyword evidence="3" id="KW-1185">Reference proteome</keyword>
<evidence type="ECO:0000256" key="1">
    <source>
        <dbReference type="SAM" id="MobiDB-lite"/>
    </source>
</evidence>
<dbReference type="Proteomes" id="UP001233999">
    <property type="component" value="Unassembled WGS sequence"/>
</dbReference>
<dbReference type="EMBL" id="JASPKZ010001952">
    <property type="protein sequence ID" value="KAJ9596979.1"/>
    <property type="molecule type" value="Genomic_DNA"/>
</dbReference>
<evidence type="ECO:0000313" key="2">
    <source>
        <dbReference type="EMBL" id="KAJ9596979.1"/>
    </source>
</evidence>
<gene>
    <name evidence="2" type="ORF">L9F63_012009</name>
</gene>
<evidence type="ECO:0000313" key="3">
    <source>
        <dbReference type="Proteomes" id="UP001233999"/>
    </source>
</evidence>
<accession>A0AAD8ADB6</accession>
<proteinExistence type="predicted"/>
<dbReference type="AlphaFoldDB" id="A0AAD8ADB6"/>
<name>A0AAD8ADB6_DIPPU</name>
<feature type="region of interest" description="Disordered" evidence="1">
    <location>
        <begin position="136"/>
        <end position="169"/>
    </location>
</feature>